<dbReference type="SMART" id="SM00710">
    <property type="entry name" value="PbH1"/>
    <property type="match status" value="6"/>
</dbReference>
<accession>A0ABD5NI41</accession>
<name>A0ABD5NI41_9EURY</name>
<evidence type="ECO:0000259" key="2">
    <source>
        <dbReference type="Pfam" id="PF13229"/>
    </source>
</evidence>
<evidence type="ECO:0000313" key="4">
    <source>
        <dbReference type="Proteomes" id="UP001595660"/>
    </source>
</evidence>
<dbReference type="Gene3D" id="2.160.20.10">
    <property type="entry name" value="Single-stranded right-handed beta-helix, Pectin lyase-like"/>
    <property type="match status" value="1"/>
</dbReference>
<dbReference type="SUPFAM" id="SSF51126">
    <property type="entry name" value="Pectin lyase-like"/>
    <property type="match status" value="1"/>
</dbReference>
<dbReference type="GeneID" id="69118081"/>
<dbReference type="InterPro" id="IPR012334">
    <property type="entry name" value="Pectin_lyas_fold"/>
</dbReference>
<dbReference type="Pfam" id="PF13229">
    <property type="entry name" value="Beta_helix"/>
    <property type="match status" value="1"/>
</dbReference>
<dbReference type="InterPro" id="IPR011050">
    <property type="entry name" value="Pectin_lyase_fold/virulence"/>
</dbReference>
<protein>
    <submittedName>
        <fullName evidence="3">Right-handed parallel beta-helix repeat-containing protein</fullName>
    </submittedName>
</protein>
<feature type="domain" description="Right handed beta helix" evidence="2">
    <location>
        <begin position="986"/>
        <end position="1099"/>
    </location>
</feature>
<evidence type="ECO:0000313" key="3">
    <source>
        <dbReference type="EMBL" id="MFC3478906.1"/>
    </source>
</evidence>
<gene>
    <name evidence="3" type="ORF">ACFOKC_14335</name>
</gene>
<dbReference type="InterPro" id="IPR039448">
    <property type="entry name" value="Beta_helix"/>
</dbReference>
<feature type="compositionally biased region" description="Basic and acidic residues" evidence="1">
    <location>
        <begin position="164"/>
        <end position="175"/>
    </location>
</feature>
<keyword evidence="4" id="KW-1185">Reference proteome</keyword>
<dbReference type="RefSeq" id="WP_232569557.1">
    <property type="nucleotide sequence ID" value="NZ_CP089466.1"/>
</dbReference>
<proteinExistence type="predicted"/>
<sequence length="1302" mass="136319">MSGSTVTWAASSTCWVVFVALFVAVAPASAAVGHGAGPALDDASAEAATADPTLAVTVEANETDVEGAVVVFYDADWTRNRTRRVNASRTVRFAGVPAGDGYVELYGPAGDYWGTRAVTVDGDTSVTLRRSAPRVASVEVADGGDGTVPVGETATVTARVGNDGPERPVRVRMGVDTDGDGAADATVTRGDRNTRVPRGEVGDYGYDAAATTTGPVSVRVAVQARVAGSWVRTDHTDWTPAFTAVEPVDGANASVTVLSVDGAERGAAGFAYDGHVNSVRVAVADADGDPVTRPTLPLTVEVPSFLGGTAETTLTHEGDGVYAANFSGNRTALSTQYWRLSVGIDDRTRVVEVPLVDRTGWLERPVRGWVDDGHRERVRVTGENYTAFRLVRDADTPPDEQADHAWLVLRADGTLVREEFVRQRAAKAAQVSANVGIDSDDDVELYGETLPDAYDATVTYGRVGEALLVVRDSAAELAGAVIATTVTGGSSRFAGESLKQATGHVARELFEDVVENYLKESVVGSEVAENPLAAVEKAIRLKAEAELRQSADQSRHAAAVLRDRDAGAPWAYENATRYWTLVNESSVDGYLYMTVREEMLPDAGVEAQLRQVGKAGLEGGTGVPIELLVTLVKGDQFGYLSTAARETALLRERRAQMARAFGDRGRAAQQTALEQYGNATVVYGSEPGRRASISMVEGPTGEFRVGDRVSASVAVTNTGSRAGTFFVGYSPWTVENGSRTYFSNHGRTGRELRVPAGKTVTTDVAWTVQSDAPPGSYGVTVAAWSRKPPGDDARRLANATRRNAFSVVREPAVAGVSIDVLRPVRVGEPTRVVVTMRNDGDEPVTRIVPLEVTGTYVTSGIVTVPANGTATLTYRHTFDAPGAYDVAAAGASTTVTVRETTPRERRPGAPQAVDSCRVVDEPGQYELVADLDGSVDGACLHVRADGVTIDGNGHTVSGSGAPDSVGVLVYNASRGESVDRADALSDVVVTDLTVEGWADGVQIGDIAGTATSATVRNVVVRDNTGSGVDLTEVENATLANVTAVRNRFGVSATELSDSMLVRVTANENDEVGVALFQDAYGNVLTELRATENGPGGYASSGLYLSTDVAENVVTDAYVAANHGPGVFFSDSYRNVLRASLVASNDGPGIRGYPANRDALRNVTVRDNGGPALLTTEGEFDADGLKLDGVASLSFAAESVTVDRVSLDALPSAPPGGPVGGAAVEVTNVAERVDVTLRYGERVDNDSVAVWRFDGANWARVPGVSVDPAAGTVSAPVTADGVVVATAMGSEPARPPAGDETGS</sequence>
<feature type="compositionally biased region" description="Low complexity" evidence="1">
    <location>
        <begin position="176"/>
        <end position="187"/>
    </location>
</feature>
<evidence type="ECO:0000256" key="1">
    <source>
        <dbReference type="SAM" id="MobiDB-lite"/>
    </source>
</evidence>
<feature type="region of interest" description="Disordered" evidence="1">
    <location>
        <begin position="159"/>
        <end position="187"/>
    </location>
</feature>
<dbReference type="Proteomes" id="UP001595660">
    <property type="component" value="Unassembled WGS sequence"/>
</dbReference>
<organism evidence="3 4">
    <name type="scientific">Halobacterium litoreum</name>
    <dbReference type="NCBI Taxonomy" id="2039234"/>
    <lineage>
        <taxon>Archaea</taxon>
        <taxon>Methanobacteriati</taxon>
        <taxon>Methanobacteriota</taxon>
        <taxon>Stenosarchaea group</taxon>
        <taxon>Halobacteria</taxon>
        <taxon>Halobacteriales</taxon>
        <taxon>Halobacteriaceae</taxon>
        <taxon>Halobacterium</taxon>
    </lineage>
</organism>
<dbReference type="EMBL" id="JBHRWN010000002">
    <property type="protein sequence ID" value="MFC3478906.1"/>
    <property type="molecule type" value="Genomic_DNA"/>
</dbReference>
<dbReference type="InterPro" id="IPR006626">
    <property type="entry name" value="PbH1"/>
</dbReference>
<comment type="caution">
    <text evidence="3">The sequence shown here is derived from an EMBL/GenBank/DDBJ whole genome shotgun (WGS) entry which is preliminary data.</text>
</comment>
<reference evidence="3 4" key="1">
    <citation type="journal article" date="2019" name="Int. J. Syst. Evol. Microbiol.">
        <title>The Global Catalogue of Microorganisms (GCM) 10K type strain sequencing project: providing services to taxonomists for standard genome sequencing and annotation.</title>
        <authorList>
            <consortium name="The Broad Institute Genomics Platform"/>
            <consortium name="The Broad Institute Genome Sequencing Center for Infectious Disease"/>
            <person name="Wu L."/>
            <person name="Ma J."/>
        </authorList>
    </citation>
    <scope>NUCLEOTIDE SEQUENCE [LARGE SCALE GENOMIC DNA]</scope>
    <source>
        <strain evidence="3 4">CGMCC 1.12562</strain>
    </source>
</reference>
<dbReference type="Gene3D" id="2.60.40.10">
    <property type="entry name" value="Immunoglobulins"/>
    <property type="match status" value="1"/>
</dbReference>
<dbReference type="InterPro" id="IPR013783">
    <property type="entry name" value="Ig-like_fold"/>
</dbReference>